<evidence type="ECO:0000259" key="2">
    <source>
        <dbReference type="PROSITE" id="PS50943"/>
    </source>
</evidence>
<dbReference type="CDD" id="cd00093">
    <property type="entry name" value="HTH_XRE"/>
    <property type="match status" value="1"/>
</dbReference>
<dbReference type="Proteomes" id="UP001595444">
    <property type="component" value="Unassembled WGS sequence"/>
</dbReference>
<dbReference type="SUPFAM" id="SSF47413">
    <property type="entry name" value="lambda repressor-like DNA-binding domains"/>
    <property type="match status" value="1"/>
</dbReference>
<name>A0ABV7D5K4_9PROT</name>
<feature type="domain" description="HTH cro/C1-type" evidence="2">
    <location>
        <begin position="9"/>
        <end position="67"/>
    </location>
</feature>
<dbReference type="InterPro" id="IPR010982">
    <property type="entry name" value="Lambda_DNA-bd_dom_sf"/>
</dbReference>
<dbReference type="PANTHER" id="PTHR46797">
    <property type="entry name" value="HTH-TYPE TRANSCRIPTIONAL REGULATOR"/>
    <property type="match status" value="1"/>
</dbReference>
<proteinExistence type="predicted"/>
<dbReference type="RefSeq" id="WP_194214027.1">
    <property type="nucleotide sequence ID" value="NZ_CP061205.1"/>
</dbReference>
<dbReference type="EMBL" id="JBHRSL010000010">
    <property type="protein sequence ID" value="MFC3052299.1"/>
    <property type="molecule type" value="Genomic_DNA"/>
</dbReference>
<keyword evidence="4" id="KW-1185">Reference proteome</keyword>
<dbReference type="InterPro" id="IPR001387">
    <property type="entry name" value="Cro/C1-type_HTH"/>
</dbReference>
<gene>
    <name evidence="3" type="ORF">ACFOKA_10325</name>
</gene>
<dbReference type="Pfam" id="PF12844">
    <property type="entry name" value="HTH_19"/>
    <property type="match status" value="1"/>
</dbReference>
<protein>
    <submittedName>
        <fullName evidence="3">Helix-turn-helix domain-containing protein</fullName>
    </submittedName>
</protein>
<comment type="caution">
    <text evidence="3">The sequence shown here is derived from an EMBL/GenBank/DDBJ whole genome shotgun (WGS) entry which is preliminary data.</text>
</comment>
<dbReference type="PROSITE" id="PS50943">
    <property type="entry name" value="HTH_CROC1"/>
    <property type="match status" value="1"/>
</dbReference>
<dbReference type="SMART" id="SM00530">
    <property type="entry name" value="HTH_XRE"/>
    <property type="match status" value="1"/>
</dbReference>
<sequence>MSSHLGQKVKELRIAKGYSLDKLAELTGSSKSYIWSIENPQPKKKMNPSAEKVSKISQVLGVTSTYLLDDTATLDDSTLKDALYRDFKDLSQEDQAKVKQIIALWGKK</sequence>
<evidence type="ECO:0000313" key="4">
    <source>
        <dbReference type="Proteomes" id="UP001595444"/>
    </source>
</evidence>
<dbReference type="InterPro" id="IPR050807">
    <property type="entry name" value="TransReg_Diox_bact_type"/>
</dbReference>
<evidence type="ECO:0000313" key="3">
    <source>
        <dbReference type="EMBL" id="MFC3052299.1"/>
    </source>
</evidence>
<accession>A0ABV7D5K4</accession>
<reference evidence="4" key="1">
    <citation type="journal article" date="2019" name="Int. J. Syst. Evol. Microbiol.">
        <title>The Global Catalogue of Microorganisms (GCM) 10K type strain sequencing project: providing services to taxonomists for standard genome sequencing and annotation.</title>
        <authorList>
            <consortium name="The Broad Institute Genomics Platform"/>
            <consortium name="The Broad Institute Genome Sequencing Center for Infectious Disease"/>
            <person name="Wu L."/>
            <person name="Ma J."/>
        </authorList>
    </citation>
    <scope>NUCLEOTIDE SEQUENCE [LARGE SCALE GENOMIC DNA]</scope>
    <source>
        <strain evidence="4">KCTC 62164</strain>
    </source>
</reference>
<keyword evidence="1" id="KW-0238">DNA-binding</keyword>
<dbReference type="PANTHER" id="PTHR46797:SF1">
    <property type="entry name" value="METHYLPHOSPHONATE SYNTHASE"/>
    <property type="match status" value="1"/>
</dbReference>
<dbReference type="Gene3D" id="1.10.260.40">
    <property type="entry name" value="lambda repressor-like DNA-binding domains"/>
    <property type="match status" value="1"/>
</dbReference>
<organism evidence="3 4">
    <name type="scientific">Kordiimonas pumila</name>
    <dbReference type="NCBI Taxonomy" id="2161677"/>
    <lineage>
        <taxon>Bacteria</taxon>
        <taxon>Pseudomonadati</taxon>
        <taxon>Pseudomonadota</taxon>
        <taxon>Alphaproteobacteria</taxon>
        <taxon>Kordiimonadales</taxon>
        <taxon>Kordiimonadaceae</taxon>
        <taxon>Kordiimonas</taxon>
    </lineage>
</organism>
<evidence type="ECO:0000256" key="1">
    <source>
        <dbReference type="ARBA" id="ARBA00023125"/>
    </source>
</evidence>